<dbReference type="OrthoDB" id="5384040at2759"/>
<accession>A0A1B8GAY1</accession>
<feature type="signal peptide" evidence="6">
    <location>
        <begin position="1"/>
        <end position="25"/>
    </location>
</feature>
<organism evidence="7 8">
    <name type="scientific">Pseudogymnoascus verrucosus</name>
    <dbReference type="NCBI Taxonomy" id="342668"/>
    <lineage>
        <taxon>Eukaryota</taxon>
        <taxon>Fungi</taxon>
        <taxon>Dikarya</taxon>
        <taxon>Ascomycota</taxon>
        <taxon>Pezizomycotina</taxon>
        <taxon>Leotiomycetes</taxon>
        <taxon>Thelebolales</taxon>
        <taxon>Thelebolaceae</taxon>
        <taxon>Pseudogymnoascus</taxon>
    </lineage>
</organism>
<feature type="transmembrane region" description="Helical" evidence="5">
    <location>
        <begin position="330"/>
        <end position="349"/>
    </location>
</feature>
<evidence type="ECO:0000256" key="6">
    <source>
        <dbReference type="SAM" id="SignalP"/>
    </source>
</evidence>
<feature type="transmembrane region" description="Helical" evidence="5">
    <location>
        <begin position="292"/>
        <end position="310"/>
    </location>
</feature>
<keyword evidence="4 5" id="KW-0472">Membrane</keyword>
<keyword evidence="6" id="KW-0732">Signal</keyword>
<evidence type="ECO:0000256" key="2">
    <source>
        <dbReference type="ARBA" id="ARBA00022692"/>
    </source>
</evidence>
<feature type="transmembrane region" description="Helical" evidence="5">
    <location>
        <begin position="104"/>
        <end position="124"/>
    </location>
</feature>
<dbReference type="AlphaFoldDB" id="A0A1B8GAY1"/>
<comment type="subcellular location">
    <subcellularLocation>
        <location evidence="1">Membrane</location>
        <topology evidence="1">Multi-pass membrane protein</topology>
    </subcellularLocation>
</comment>
<dbReference type="Pfam" id="PF04479">
    <property type="entry name" value="RTA1"/>
    <property type="match status" value="1"/>
</dbReference>
<dbReference type="PANTHER" id="PTHR31465:SF15">
    <property type="entry name" value="LIPID TRANSPORTER ATNI-RELATED"/>
    <property type="match status" value="1"/>
</dbReference>
<reference evidence="8" key="2">
    <citation type="journal article" date="2018" name="Nat. Commun.">
        <title>Extreme sensitivity to ultraviolet light in the fungal pathogen causing white-nose syndrome of bats.</title>
        <authorList>
            <person name="Palmer J.M."/>
            <person name="Drees K.P."/>
            <person name="Foster J.T."/>
            <person name="Lindner D.L."/>
        </authorList>
    </citation>
    <scope>NUCLEOTIDE SEQUENCE [LARGE SCALE GENOMIC DNA]</scope>
    <source>
        <strain evidence="8">UAMH 10579</strain>
    </source>
</reference>
<feature type="transmembrane region" description="Helical" evidence="5">
    <location>
        <begin position="136"/>
        <end position="153"/>
    </location>
</feature>
<feature type="transmembrane region" description="Helical" evidence="5">
    <location>
        <begin position="207"/>
        <end position="227"/>
    </location>
</feature>
<evidence type="ECO:0000313" key="8">
    <source>
        <dbReference type="Proteomes" id="UP000091956"/>
    </source>
</evidence>
<feature type="transmembrane region" description="Helical" evidence="5">
    <location>
        <begin position="247"/>
        <end position="271"/>
    </location>
</feature>
<protein>
    <submittedName>
        <fullName evidence="7">Uncharacterized protein</fullName>
    </submittedName>
</protein>
<dbReference type="InterPro" id="IPR007568">
    <property type="entry name" value="RTA1"/>
</dbReference>
<dbReference type="RefSeq" id="XP_018126738.1">
    <property type="nucleotide sequence ID" value="XM_018278052.1"/>
</dbReference>
<evidence type="ECO:0000256" key="4">
    <source>
        <dbReference type="ARBA" id="ARBA00023136"/>
    </source>
</evidence>
<dbReference type="PANTHER" id="PTHR31465">
    <property type="entry name" value="PROTEIN RTA1-RELATED"/>
    <property type="match status" value="1"/>
</dbReference>
<dbReference type="GeneID" id="28842017"/>
<dbReference type="Proteomes" id="UP000091956">
    <property type="component" value="Unassembled WGS sequence"/>
</dbReference>
<evidence type="ECO:0000256" key="5">
    <source>
        <dbReference type="SAM" id="Phobius"/>
    </source>
</evidence>
<feature type="transmembrane region" description="Helical" evidence="5">
    <location>
        <begin position="165"/>
        <end position="186"/>
    </location>
</feature>
<keyword evidence="3 5" id="KW-1133">Transmembrane helix</keyword>
<dbReference type="STRING" id="342668.A0A1B8GAY1"/>
<dbReference type="EMBL" id="KV460259">
    <property type="protein sequence ID" value="OBT93005.1"/>
    <property type="molecule type" value="Genomic_DNA"/>
</dbReference>
<evidence type="ECO:0000256" key="1">
    <source>
        <dbReference type="ARBA" id="ARBA00004141"/>
    </source>
</evidence>
<sequence>MFLLNQKNRSTSVLIALVLAAGSAALSFQATQTDAPTVLPTPITTFVTTLVPRTQFITIDPITLPDETVAAKTITLDIPECSPTIAPDSNGYVPPGNCNAQYNYYPSFAAALVATIFFGVVTFVHIAEGIKYKKGFYWVIIMGSIWEFGSYATRTISTRYQQNSGLALISQILILLAPIFINAYAYTILGRMAHFYLPSFSILGVRLYNLTLWFVFADIACFVVQLIGGAQATNNSPRDQALRGIRIYMAGISLQESFIIVFVGFAAAFHIRLLKAEKTGQFETTGKKDWRRLLYTIYMSLLLITIRIIFRLIEFAGGNDDSNPLPRREIYFYLFDAIPMFLAILIMAITPPSLTLVGPDSVIPKAMWRQRWAMRKQEKVRALKSSGDRSGFELLRSS</sequence>
<keyword evidence="8" id="KW-1185">Reference proteome</keyword>
<evidence type="ECO:0000256" key="3">
    <source>
        <dbReference type="ARBA" id="ARBA00022989"/>
    </source>
</evidence>
<feature type="chain" id="PRO_5008608480" evidence="6">
    <location>
        <begin position="26"/>
        <end position="398"/>
    </location>
</feature>
<gene>
    <name evidence="7" type="ORF">VE01_08631</name>
</gene>
<reference evidence="7 8" key="1">
    <citation type="submission" date="2016-03" db="EMBL/GenBank/DDBJ databases">
        <title>Comparative genomics of Pseudogymnoascus destructans, the fungus causing white-nose syndrome of bats.</title>
        <authorList>
            <person name="Palmer J.M."/>
            <person name="Drees K.P."/>
            <person name="Foster J.T."/>
            <person name="Lindner D.L."/>
        </authorList>
    </citation>
    <scope>NUCLEOTIDE SEQUENCE [LARGE SCALE GENOMIC DNA]</scope>
    <source>
        <strain evidence="7 8">UAMH 10579</strain>
    </source>
</reference>
<keyword evidence="2 5" id="KW-0812">Transmembrane</keyword>
<name>A0A1B8GAY1_9PEZI</name>
<dbReference type="GO" id="GO:0016020">
    <property type="term" value="C:membrane"/>
    <property type="evidence" value="ECO:0007669"/>
    <property type="project" value="UniProtKB-SubCell"/>
</dbReference>
<evidence type="ECO:0000313" key="7">
    <source>
        <dbReference type="EMBL" id="OBT93005.1"/>
    </source>
</evidence>
<proteinExistence type="predicted"/>